<evidence type="ECO:0000313" key="2">
    <source>
        <dbReference type="EMBL" id="ODV59364.1"/>
    </source>
</evidence>
<dbReference type="GeneID" id="30967363"/>
<dbReference type="InParanoid" id="A0A1D2VCB6"/>
<dbReference type="PIRSF" id="PIRSF002590">
    <property type="entry name" value="HSP9/HSP12_fun"/>
    <property type="match status" value="1"/>
</dbReference>
<dbReference type="RefSeq" id="XP_020045671.1">
    <property type="nucleotide sequence ID" value="XM_020193727.1"/>
</dbReference>
<dbReference type="InterPro" id="IPR007250">
    <property type="entry name" value="HSP9_HSP12"/>
</dbReference>
<protein>
    <recommendedName>
        <fullName evidence="4">Heat shock protein 9/12</fullName>
    </recommendedName>
</protein>
<dbReference type="Proteomes" id="UP000095038">
    <property type="component" value="Unassembled WGS sequence"/>
</dbReference>
<dbReference type="EMBL" id="KV454486">
    <property type="protein sequence ID" value="ODV59364.1"/>
    <property type="molecule type" value="Genomic_DNA"/>
</dbReference>
<dbReference type="OrthoDB" id="2348401at2759"/>
<reference evidence="3" key="1">
    <citation type="submission" date="2016-05" db="EMBL/GenBank/DDBJ databases">
        <title>Comparative genomics of biotechnologically important yeasts.</title>
        <authorList>
            <consortium name="DOE Joint Genome Institute"/>
            <person name="Riley R."/>
            <person name="Haridas S."/>
            <person name="Wolfe K.H."/>
            <person name="Lopes M.R."/>
            <person name="Hittinger C.T."/>
            <person name="Goker M."/>
            <person name="Salamov A."/>
            <person name="Wisecaver J."/>
            <person name="Long T.M."/>
            <person name="Aerts A.L."/>
            <person name="Barry K."/>
            <person name="Choi C."/>
            <person name="Clum A."/>
            <person name="Coughlan A.Y."/>
            <person name="Deshpande S."/>
            <person name="Douglass A.P."/>
            <person name="Hanson S.J."/>
            <person name="Klenk H.-P."/>
            <person name="Labutti K."/>
            <person name="Lapidus A."/>
            <person name="Lindquist E."/>
            <person name="Lipzen A."/>
            <person name="Meier-Kolthoff J.P."/>
            <person name="Ohm R.A."/>
            <person name="Otillar R.P."/>
            <person name="Pangilinan J."/>
            <person name="Peng Y."/>
            <person name="Rokas A."/>
            <person name="Rosa C.A."/>
            <person name="Scheuner C."/>
            <person name="Sibirny A.A."/>
            <person name="Slot J.C."/>
            <person name="Stielow J.B."/>
            <person name="Sun H."/>
            <person name="Kurtzman C.P."/>
            <person name="Blackwell M."/>
            <person name="Grigoriev I.V."/>
            <person name="Jeffries T.W."/>
        </authorList>
    </citation>
    <scope>NUCLEOTIDE SEQUENCE [LARGE SCALE GENOMIC DNA]</scope>
    <source>
        <strain evidence="3">DSM 1968</strain>
    </source>
</reference>
<feature type="non-terminal residue" evidence="2">
    <location>
        <position position="85"/>
    </location>
</feature>
<dbReference type="FunCoup" id="A0A1D2VCB6">
    <property type="interactions" value="99"/>
</dbReference>
<dbReference type="AlphaFoldDB" id="A0A1D2VCB6"/>
<feature type="region of interest" description="Disordered" evidence="1">
    <location>
        <begin position="1"/>
        <end position="85"/>
    </location>
</feature>
<proteinExistence type="predicted"/>
<feature type="compositionally biased region" description="Polar residues" evidence="1">
    <location>
        <begin position="45"/>
        <end position="60"/>
    </location>
</feature>
<evidence type="ECO:0000313" key="3">
    <source>
        <dbReference type="Proteomes" id="UP000095038"/>
    </source>
</evidence>
<gene>
    <name evidence="2" type="ORF">ASCRUDRAFT_77108</name>
</gene>
<dbReference type="STRING" id="1344418.A0A1D2VCB6"/>
<feature type="compositionally biased region" description="Basic and acidic residues" evidence="1">
    <location>
        <begin position="20"/>
        <end position="33"/>
    </location>
</feature>
<evidence type="ECO:0000256" key="1">
    <source>
        <dbReference type="SAM" id="MobiDB-lite"/>
    </source>
</evidence>
<name>A0A1D2VCB6_9ASCO</name>
<accession>A0A1D2VCB6</accession>
<evidence type="ECO:0008006" key="4">
    <source>
        <dbReference type="Google" id="ProtNLM"/>
    </source>
</evidence>
<dbReference type="Gene3D" id="6.10.280.100">
    <property type="match status" value="1"/>
</dbReference>
<organism evidence="2 3">
    <name type="scientific">Ascoidea rubescens DSM 1968</name>
    <dbReference type="NCBI Taxonomy" id="1344418"/>
    <lineage>
        <taxon>Eukaryota</taxon>
        <taxon>Fungi</taxon>
        <taxon>Dikarya</taxon>
        <taxon>Ascomycota</taxon>
        <taxon>Saccharomycotina</taxon>
        <taxon>Saccharomycetes</taxon>
        <taxon>Ascoideaceae</taxon>
        <taxon>Ascoidea</taxon>
    </lineage>
</organism>
<keyword evidence="3" id="KW-1185">Reference proteome</keyword>
<dbReference type="Pfam" id="PF04119">
    <property type="entry name" value="HSP9_HSP12"/>
    <property type="match status" value="1"/>
</dbReference>
<sequence length="85" mass="9121">MSDFGRKNFTQKASEAVKPNSEKTYAEQTKEKATGLADSIGKTVQPESQKSYGQKASDTLGNKKDEAQDSGKTVLDTAGEYVEAA</sequence>